<accession>A0A284QQ84</accession>
<feature type="compositionally biased region" description="Polar residues" evidence="1">
    <location>
        <begin position="72"/>
        <end position="81"/>
    </location>
</feature>
<dbReference type="EMBL" id="FUEG01000001">
    <property type="protein sequence ID" value="SJK98636.1"/>
    <property type="molecule type" value="Genomic_DNA"/>
</dbReference>
<name>A0A284QQ84_ARMOS</name>
<evidence type="ECO:0000313" key="2">
    <source>
        <dbReference type="EMBL" id="SJK98636.1"/>
    </source>
</evidence>
<proteinExistence type="predicted"/>
<reference evidence="3" key="1">
    <citation type="journal article" date="2017" name="Nat. Ecol. Evol.">
        <title>Genome expansion and lineage-specific genetic innovations in the forest pathogenic fungi Armillaria.</title>
        <authorList>
            <person name="Sipos G."/>
            <person name="Prasanna A.N."/>
            <person name="Walter M.C."/>
            <person name="O'Connor E."/>
            <person name="Balint B."/>
            <person name="Krizsan K."/>
            <person name="Kiss B."/>
            <person name="Hess J."/>
            <person name="Varga T."/>
            <person name="Slot J."/>
            <person name="Riley R."/>
            <person name="Boka B."/>
            <person name="Rigling D."/>
            <person name="Barry K."/>
            <person name="Lee J."/>
            <person name="Mihaltcheva S."/>
            <person name="LaButti K."/>
            <person name="Lipzen A."/>
            <person name="Waldron R."/>
            <person name="Moloney N.M."/>
            <person name="Sperisen C."/>
            <person name="Kredics L."/>
            <person name="Vagvoelgyi C."/>
            <person name="Patrignani A."/>
            <person name="Fitzpatrick D."/>
            <person name="Nagy I."/>
            <person name="Doyle S."/>
            <person name="Anderson J.B."/>
            <person name="Grigoriev I.V."/>
            <person name="Gueldener U."/>
            <person name="Muensterkoetter M."/>
            <person name="Nagy L.G."/>
        </authorList>
    </citation>
    <scope>NUCLEOTIDE SEQUENCE [LARGE SCALE GENOMIC DNA]</scope>
    <source>
        <strain evidence="3">C18/9</strain>
    </source>
</reference>
<protein>
    <submittedName>
        <fullName evidence="2">Uncharacterized protein</fullName>
    </submittedName>
</protein>
<evidence type="ECO:0000256" key="1">
    <source>
        <dbReference type="SAM" id="MobiDB-lite"/>
    </source>
</evidence>
<dbReference type="AlphaFoldDB" id="A0A284QQ84"/>
<gene>
    <name evidence="2" type="ORF">ARMOST_01904</name>
</gene>
<sequence length="96" mass="10597">MPREGIDEARSGLMGSEEEHNGVFKKFCHAAKFFFSKNTGLRAVLDKIHALDVIPPILAHPPVETPSDGTDPFTTTNQYPTSGPVKTRHPAWKRLG</sequence>
<organism evidence="2 3">
    <name type="scientific">Armillaria ostoyae</name>
    <name type="common">Armillaria root rot fungus</name>
    <dbReference type="NCBI Taxonomy" id="47428"/>
    <lineage>
        <taxon>Eukaryota</taxon>
        <taxon>Fungi</taxon>
        <taxon>Dikarya</taxon>
        <taxon>Basidiomycota</taxon>
        <taxon>Agaricomycotina</taxon>
        <taxon>Agaricomycetes</taxon>
        <taxon>Agaricomycetidae</taxon>
        <taxon>Agaricales</taxon>
        <taxon>Marasmiineae</taxon>
        <taxon>Physalacriaceae</taxon>
        <taxon>Armillaria</taxon>
    </lineage>
</organism>
<dbReference type="Proteomes" id="UP000219338">
    <property type="component" value="Unassembled WGS sequence"/>
</dbReference>
<evidence type="ECO:0000313" key="3">
    <source>
        <dbReference type="Proteomes" id="UP000219338"/>
    </source>
</evidence>
<keyword evidence="3" id="KW-1185">Reference proteome</keyword>
<feature type="region of interest" description="Disordered" evidence="1">
    <location>
        <begin position="61"/>
        <end position="96"/>
    </location>
</feature>
<feature type="compositionally biased region" description="Basic residues" evidence="1">
    <location>
        <begin position="86"/>
        <end position="96"/>
    </location>
</feature>